<feature type="region of interest" description="Disordered" evidence="1">
    <location>
        <begin position="190"/>
        <end position="243"/>
    </location>
</feature>
<dbReference type="AlphaFoldDB" id="A0A0S4JI22"/>
<feature type="compositionally biased region" description="Low complexity" evidence="1">
    <location>
        <begin position="75"/>
        <end position="100"/>
    </location>
</feature>
<evidence type="ECO:0000313" key="3">
    <source>
        <dbReference type="Proteomes" id="UP000051952"/>
    </source>
</evidence>
<dbReference type="Proteomes" id="UP000051952">
    <property type="component" value="Unassembled WGS sequence"/>
</dbReference>
<feature type="region of interest" description="Disordered" evidence="1">
    <location>
        <begin position="1"/>
        <end position="102"/>
    </location>
</feature>
<feature type="compositionally biased region" description="Low complexity" evidence="1">
    <location>
        <begin position="223"/>
        <end position="233"/>
    </location>
</feature>
<keyword evidence="3" id="KW-1185">Reference proteome</keyword>
<feature type="non-terminal residue" evidence="2">
    <location>
        <position position="243"/>
    </location>
</feature>
<dbReference type="VEuPathDB" id="TriTrypDB:BSAL_22125"/>
<organism evidence="2 3">
    <name type="scientific">Bodo saltans</name>
    <name type="common">Flagellated protozoan</name>
    <dbReference type="NCBI Taxonomy" id="75058"/>
    <lineage>
        <taxon>Eukaryota</taxon>
        <taxon>Discoba</taxon>
        <taxon>Euglenozoa</taxon>
        <taxon>Kinetoplastea</taxon>
        <taxon>Metakinetoplastina</taxon>
        <taxon>Eubodonida</taxon>
        <taxon>Bodonidae</taxon>
        <taxon>Bodo</taxon>
    </lineage>
</organism>
<sequence length="243" mass="25442">MSFDSDAVVSFSVVSSPPPHTLSRENTQHQLHRHGGGGGDSDVRVPSTTNVWGDDSPFGGSPPPHHQHGGRDEGTTTTTSSVTTAGEIPSSSTNNNNASSPLRRLSIPASFQTSINRGAPRRNSPGIVVVEDVLTPHQFPLGATTTTMATTPGGASTHSSGIPLAPTNNNPAAPLPAFARRTSLTVPTTMMNATTPSDTSLGRNSSLCMDDLEDTAIESPNHQQRLQHQQQQQRKQRTSGGGG</sequence>
<accession>A0A0S4JI22</accession>
<gene>
    <name evidence="2" type="ORF">BSAL_22125</name>
</gene>
<evidence type="ECO:0000256" key="1">
    <source>
        <dbReference type="SAM" id="MobiDB-lite"/>
    </source>
</evidence>
<evidence type="ECO:0000313" key="2">
    <source>
        <dbReference type="EMBL" id="CUG89573.1"/>
    </source>
</evidence>
<feature type="compositionally biased region" description="Low complexity" evidence="1">
    <location>
        <begin position="1"/>
        <end position="15"/>
    </location>
</feature>
<feature type="compositionally biased region" description="Polar residues" evidence="1">
    <location>
        <begin position="190"/>
        <end position="207"/>
    </location>
</feature>
<protein>
    <submittedName>
        <fullName evidence="2">Uncharacterized protein</fullName>
    </submittedName>
</protein>
<proteinExistence type="predicted"/>
<reference evidence="3" key="1">
    <citation type="submission" date="2015-09" db="EMBL/GenBank/DDBJ databases">
        <authorList>
            <consortium name="Pathogen Informatics"/>
        </authorList>
    </citation>
    <scope>NUCLEOTIDE SEQUENCE [LARGE SCALE GENOMIC DNA]</scope>
    <source>
        <strain evidence="3">Lake Konstanz</strain>
    </source>
</reference>
<name>A0A0S4JI22_BODSA</name>
<dbReference type="EMBL" id="CYKH01001750">
    <property type="protein sequence ID" value="CUG89573.1"/>
    <property type="molecule type" value="Genomic_DNA"/>
</dbReference>